<dbReference type="PROSITE" id="PS51186">
    <property type="entry name" value="GNAT"/>
    <property type="match status" value="1"/>
</dbReference>
<keyword evidence="2" id="KW-0012">Acyltransferase</keyword>
<dbReference type="SUPFAM" id="SSF55729">
    <property type="entry name" value="Acyl-CoA N-acyltransferases (Nat)"/>
    <property type="match status" value="1"/>
</dbReference>
<evidence type="ECO:0000259" key="1">
    <source>
        <dbReference type="PROSITE" id="PS51186"/>
    </source>
</evidence>
<dbReference type="Pfam" id="PF00583">
    <property type="entry name" value="Acetyltransf_1"/>
    <property type="match status" value="1"/>
</dbReference>
<evidence type="ECO:0000313" key="2">
    <source>
        <dbReference type="EMBL" id="MED4401722.1"/>
    </source>
</evidence>
<dbReference type="InterPro" id="IPR016181">
    <property type="entry name" value="Acyl_CoA_acyltransferase"/>
</dbReference>
<organism evidence="2 3">
    <name type="scientific">Metabacillus fastidiosus</name>
    <dbReference type="NCBI Taxonomy" id="1458"/>
    <lineage>
        <taxon>Bacteria</taxon>
        <taxon>Bacillati</taxon>
        <taxon>Bacillota</taxon>
        <taxon>Bacilli</taxon>
        <taxon>Bacillales</taxon>
        <taxon>Bacillaceae</taxon>
        <taxon>Metabacillus</taxon>
    </lineage>
</organism>
<dbReference type="Proteomes" id="UP001342826">
    <property type="component" value="Unassembled WGS sequence"/>
</dbReference>
<gene>
    <name evidence="2" type="ORF">P9271_10380</name>
</gene>
<comment type="caution">
    <text evidence="2">The sequence shown here is derived from an EMBL/GenBank/DDBJ whole genome shotgun (WGS) entry which is preliminary data.</text>
</comment>
<evidence type="ECO:0000313" key="3">
    <source>
        <dbReference type="Proteomes" id="UP001342826"/>
    </source>
</evidence>
<dbReference type="EC" id="2.3.1.-" evidence="2"/>
<reference evidence="2 3" key="1">
    <citation type="submission" date="2023-03" db="EMBL/GenBank/DDBJ databases">
        <title>Bacillus Genome Sequencing.</title>
        <authorList>
            <person name="Dunlap C."/>
        </authorList>
    </citation>
    <scope>NUCLEOTIDE SEQUENCE [LARGE SCALE GENOMIC DNA]</scope>
    <source>
        <strain evidence="2 3">NRS-1717</strain>
    </source>
</reference>
<dbReference type="RefSeq" id="WP_066235397.1">
    <property type="nucleotide sequence ID" value="NZ_JARTFS010000006.1"/>
</dbReference>
<keyword evidence="2" id="KW-0808">Transferase</keyword>
<keyword evidence="3" id="KW-1185">Reference proteome</keyword>
<accession>A0ABU6NX77</accession>
<dbReference type="CDD" id="cd04301">
    <property type="entry name" value="NAT_SF"/>
    <property type="match status" value="1"/>
</dbReference>
<dbReference type="Gene3D" id="3.40.630.30">
    <property type="match status" value="1"/>
</dbReference>
<protein>
    <submittedName>
        <fullName evidence="2">GNAT family N-acetyltransferase</fullName>
        <ecNumber evidence="2">2.3.1.-</ecNumber>
    </submittedName>
</protein>
<name>A0ABU6NX77_9BACI</name>
<proteinExistence type="predicted"/>
<dbReference type="GeneID" id="301143170"/>
<feature type="domain" description="N-acetyltransferase" evidence="1">
    <location>
        <begin position="2"/>
        <end position="150"/>
    </location>
</feature>
<dbReference type="EMBL" id="JARTFS010000006">
    <property type="protein sequence ID" value="MED4401722.1"/>
    <property type="molecule type" value="Genomic_DNA"/>
</dbReference>
<dbReference type="GO" id="GO:0016746">
    <property type="term" value="F:acyltransferase activity"/>
    <property type="evidence" value="ECO:0007669"/>
    <property type="project" value="UniProtKB-KW"/>
</dbReference>
<sequence>MLIYKELAVDDYPFLEEIAQASPEWKREEKFEGNIEEYLLVYKMYHGKWYIWYDKSMPVGISYFLEWSPSNEKPWLGTVLIEPGLRGDGYGRQIIDNICNELSKENHKAIFAACPIERDDWLLFLAKCNFEQFKVEKSDTEKEYMILVRPL</sequence>
<dbReference type="InterPro" id="IPR000182">
    <property type="entry name" value="GNAT_dom"/>
</dbReference>